<dbReference type="InterPro" id="IPR047324">
    <property type="entry name" value="LbH_gamma_CA-like"/>
</dbReference>
<dbReference type="OrthoDB" id="9803036at2"/>
<keyword evidence="2" id="KW-1185">Reference proteome</keyword>
<dbReference type="CDD" id="cd04645">
    <property type="entry name" value="LbH_gamma_CA_like"/>
    <property type="match status" value="1"/>
</dbReference>
<dbReference type="SUPFAM" id="SSF51161">
    <property type="entry name" value="Trimeric LpxA-like enzymes"/>
    <property type="match status" value="1"/>
</dbReference>
<dbReference type="InterPro" id="IPR001451">
    <property type="entry name" value="Hexapep"/>
</dbReference>
<organism evidence="1 2">
    <name type="scientific">Caulobacter henricii</name>
    <dbReference type="NCBI Taxonomy" id="69395"/>
    <lineage>
        <taxon>Bacteria</taxon>
        <taxon>Pseudomonadati</taxon>
        <taxon>Pseudomonadota</taxon>
        <taxon>Alphaproteobacteria</taxon>
        <taxon>Caulobacterales</taxon>
        <taxon>Caulobacteraceae</taxon>
        <taxon>Caulobacter</taxon>
    </lineage>
</organism>
<name>A0A0N7JH78_9CAUL</name>
<dbReference type="KEGG" id="chq:AQ619_04270"/>
<dbReference type="Proteomes" id="UP000056905">
    <property type="component" value="Chromosome"/>
</dbReference>
<accession>A0A0N7JH78</accession>
<sequence>MTVYSLGALSPTLPAPGEYWIAPTASVMGHVILKKNASIWWGAIARGDNDPIEIGENSNVQDGSVLHTDHGAPLTIGANVTIGHMVMLHGCTIGDGSLIGIGAIVLNGAKIGRNCLIGAGALITEGKEIPDNSMVMGAPGKVVREIGEQHALILQASALHYVENWQRYSRDLTVSGA</sequence>
<evidence type="ECO:0000313" key="2">
    <source>
        <dbReference type="Proteomes" id="UP000056905"/>
    </source>
</evidence>
<dbReference type="EMBL" id="CP013002">
    <property type="protein sequence ID" value="ALL12634.1"/>
    <property type="molecule type" value="Genomic_DNA"/>
</dbReference>
<dbReference type="Gene3D" id="2.160.10.10">
    <property type="entry name" value="Hexapeptide repeat proteins"/>
    <property type="match status" value="1"/>
</dbReference>
<dbReference type="InterPro" id="IPR050484">
    <property type="entry name" value="Transf_Hexapept/Carb_Anhydrase"/>
</dbReference>
<dbReference type="RefSeq" id="WP_062144737.1">
    <property type="nucleotide sequence ID" value="NZ_CP013002.1"/>
</dbReference>
<dbReference type="AlphaFoldDB" id="A0A0N7JH78"/>
<dbReference type="eggNOG" id="COG0663">
    <property type="taxonomic scope" value="Bacteria"/>
</dbReference>
<dbReference type="Pfam" id="PF00132">
    <property type="entry name" value="Hexapep"/>
    <property type="match status" value="1"/>
</dbReference>
<dbReference type="STRING" id="69395.AQ619_04270"/>
<dbReference type="InterPro" id="IPR011004">
    <property type="entry name" value="Trimer_LpxA-like_sf"/>
</dbReference>
<dbReference type="PANTHER" id="PTHR13061:SF29">
    <property type="entry name" value="GAMMA CARBONIC ANHYDRASE-LIKE 1, MITOCHONDRIAL-RELATED"/>
    <property type="match status" value="1"/>
</dbReference>
<evidence type="ECO:0000313" key="1">
    <source>
        <dbReference type="EMBL" id="ALL12634.1"/>
    </source>
</evidence>
<dbReference type="PANTHER" id="PTHR13061">
    <property type="entry name" value="DYNACTIN SUBUNIT P25"/>
    <property type="match status" value="1"/>
</dbReference>
<proteinExistence type="predicted"/>
<gene>
    <name evidence="1" type="ORF">AQ619_04270</name>
</gene>
<reference evidence="1 2" key="1">
    <citation type="submission" date="2015-10" db="EMBL/GenBank/DDBJ databases">
        <title>Conservation of the essential genome among Caulobacter and Brevundimonas species.</title>
        <authorList>
            <person name="Scott D."/>
            <person name="Ely B."/>
        </authorList>
    </citation>
    <scope>NUCLEOTIDE SEQUENCE [LARGE SCALE GENOMIC DNA]</scope>
    <source>
        <strain evidence="1 2">CB4</strain>
    </source>
</reference>
<protein>
    <submittedName>
        <fullName evidence="1">Anhydrase</fullName>
    </submittedName>
</protein>